<dbReference type="CDD" id="cd12822">
    <property type="entry name" value="TmCorA-like"/>
    <property type="match status" value="1"/>
</dbReference>
<dbReference type="RefSeq" id="WP_131416331.1">
    <property type="nucleotide sequence ID" value="NZ_SJXE01000007.1"/>
</dbReference>
<dbReference type="PANTHER" id="PTHR46494:SF1">
    <property type="entry name" value="CORA FAMILY METAL ION TRANSPORTER (EUROFUNG)"/>
    <property type="match status" value="1"/>
</dbReference>
<evidence type="ECO:0000256" key="3">
    <source>
        <dbReference type="ARBA" id="ARBA00022448"/>
    </source>
</evidence>
<feature type="transmembrane region" description="Helical" evidence="8">
    <location>
        <begin position="263"/>
        <end position="283"/>
    </location>
</feature>
<keyword evidence="5 8" id="KW-0812">Transmembrane</keyword>
<evidence type="ECO:0000313" key="10">
    <source>
        <dbReference type="Proteomes" id="UP000292554"/>
    </source>
</evidence>
<comment type="caution">
    <text evidence="9">The sequence shown here is derived from an EMBL/GenBank/DDBJ whole genome shotgun (WGS) entry which is preliminary data.</text>
</comment>
<dbReference type="InterPro" id="IPR045863">
    <property type="entry name" value="CorA_TM1_TM2"/>
</dbReference>
<proteinExistence type="inferred from homology"/>
<evidence type="ECO:0000256" key="4">
    <source>
        <dbReference type="ARBA" id="ARBA00022475"/>
    </source>
</evidence>
<evidence type="ECO:0000313" key="9">
    <source>
        <dbReference type="EMBL" id="TCI02440.1"/>
    </source>
</evidence>
<reference evidence="9 10" key="1">
    <citation type="submission" date="2019-02" db="EMBL/GenBank/DDBJ databases">
        <title>Corallincola luteus sp. nov., a marine bacterium isolated from surface sediment of Bohai Sea in China.</title>
        <authorList>
            <person name="Ren Q."/>
        </authorList>
    </citation>
    <scope>NUCLEOTIDE SEQUENCE [LARGE SCALE GENOMIC DNA]</scope>
    <source>
        <strain evidence="9 10">DASS28</strain>
    </source>
</reference>
<dbReference type="InterPro" id="IPR002523">
    <property type="entry name" value="MgTranspt_CorA/ZnTranspt_ZntB"/>
</dbReference>
<dbReference type="Proteomes" id="UP000292554">
    <property type="component" value="Unassembled WGS sequence"/>
</dbReference>
<feature type="transmembrane region" description="Helical" evidence="8">
    <location>
        <begin position="295"/>
        <end position="315"/>
    </location>
</feature>
<dbReference type="Gene3D" id="3.30.460.20">
    <property type="entry name" value="CorA soluble domain-like"/>
    <property type="match status" value="1"/>
</dbReference>
<dbReference type="SUPFAM" id="SSF143865">
    <property type="entry name" value="CorA soluble domain-like"/>
    <property type="match status" value="1"/>
</dbReference>
<gene>
    <name evidence="9" type="ORF">EZV61_13870</name>
</gene>
<keyword evidence="4" id="KW-1003">Cell membrane</keyword>
<keyword evidence="6 8" id="KW-1133">Transmembrane helix</keyword>
<evidence type="ECO:0008006" key="11">
    <source>
        <dbReference type="Google" id="ProtNLM"/>
    </source>
</evidence>
<evidence type="ECO:0000256" key="1">
    <source>
        <dbReference type="ARBA" id="ARBA00004651"/>
    </source>
</evidence>
<dbReference type="PANTHER" id="PTHR46494">
    <property type="entry name" value="CORA FAMILY METAL ION TRANSPORTER (EUROFUNG)"/>
    <property type="match status" value="1"/>
</dbReference>
<evidence type="ECO:0000256" key="8">
    <source>
        <dbReference type="SAM" id="Phobius"/>
    </source>
</evidence>
<dbReference type="SUPFAM" id="SSF144083">
    <property type="entry name" value="Magnesium transport protein CorA, transmembrane region"/>
    <property type="match status" value="1"/>
</dbReference>
<evidence type="ECO:0000256" key="7">
    <source>
        <dbReference type="ARBA" id="ARBA00023136"/>
    </source>
</evidence>
<dbReference type="InterPro" id="IPR045861">
    <property type="entry name" value="CorA_cytoplasmic_dom"/>
</dbReference>
<accession>A0ABY2ALQ2</accession>
<keyword evidence="10" id="KW-1185">Reference proteome</keyword>
<protein>
    <recommendedName>
        <fullName evidence="11">Magnesium transporter</fullName>
    </recommendedName>
</protein>
<sequence>MKEHVFIKSHEQIIEGGIGLIEQFDAQASQYIWVDIEGELSATAKQKLVELGCHELAMNAYLQQPNAMKVEQFPNMLFMLFKEQASCTDDLSFEHQQVAMFLGERFLITVRPSRSAEQNAQLAHQYCSRANTASQLAIMILQSVTRCYLDNVRSFEQLLEQKEDALQGGEQKETLNDLVNYRYQFRRLSRLFEHHNDLLLQISGEPEPFLNLTTVKDKHEWNKILERSRRLTGLTRMYYDICGDLLDGHITTSTHDLNNTIKILTMITAVFVPLGFIAGIYGMNFENMPELEFEYGYFAVLTFKVLIAASFFWVFKKKKWID</sequence>
<keyword evidence="7 8" id="KW-0472">Membrane</keyword>
<dbReference type="Pfam" id="PF01544">
    <property type="entry name" value="CorA"/>
    <property type="match status" value="1"/>
</dbReference>
<name>A0ABY2ALQ2_9GAMM</name>
<evidence type="ECO:0000256" key="5">
    <source>
        <dbReference type="ARBA" id="ARBA00022692"/>
    </source>
</evidence>
<organism evidence="9 10">
    <name type="scientific">Corallincola luteus</name>
    <dbReference type="NCBI Taxonomy" id="1775177"/>
    <lineage>
        <taxon>Bacteria</taxon>
        <taxon>Pseudomonadati</taxon>
        <taxon>Pseudomonadota</taxon>
        <taxon>Gammaproteobacteria</taxon>
        <taxon>Alteromonadales</taxon>
        <taxon>Psychromonadaceae</taxon>
        <taxon>Corallincola</taxon>
    </lineage>
</organism>
<keyword evidence="3" id="KW-0813">Transport</keyword>
<evidence type="ECO:0000256" key="2">
    <source>
        <dbReference type="ARBA" id="ARBA00009765"/>
    </source>
</evidence>
<dbReference type="EMBL" id="SJXE01000007">
    <property type="protein sequence ID" value="TCI02440.1"/>
    <property type="molecule type" value="Genomic_DNA"/>
</dbReference>
<evidence type="ECO:0000256" key="6">
    <source>
        <dbReference type="ARBA" id="ARBA00022989"/>
    </source>
</evidence>
<comment type="similarity">
    <text evidence="2">Belongs to the CorA metal ion transporter (MIT) (TC 1.A.35) family.</text>
</comment>
<dbReference type="Gene3D" id="1.20.58.340">
    <property type="entry name" value="Magnesium transport protein CorA, transmembrane region"/>
    <property type="match status" value="2"/>
</dbReference>
<comment type="subcellular location">
    <subcellularLocation>
        <location evidence="1">Cell membrane</location>
        <topology evidence="1">Multi-pass membrane protein</topology>
    </subcellularLocation>
</comment>